<dbReference type="PANTHER" id="PTHR43673">
    <property type="entry name" value="NAD(P)H NITROREDUCTASE YDGI-RELATED"/>
    <property type="match status" value="1"/>
</dbReference>
<evidence type="ECO:0000256" key="5">
    <source>
        <dbReference type="ARBA" id="ARBA00023002"/>
    </source>
</evidence>
<keyword evidence="8" id="KW-1185">Reference proteome</keyword>
<comment type="similarity">
    <text evidence="2">Belongs to the nitroreductase family.</text>
</comment>
<gene>
    <name evidence="7" type="ORF">K8P03_09510</name>
</gene>
<dbReference type="CDD" id="cd02062">
    <property type="entry name" value="Nitro_FMN_reductase"/>
    <property type="match status" value="1"/>
</dbReference>
<dbReference type="InterPro" id="IPR000415">
    <property type="entry name" value="Nitroreductase-like"/>
</dbReference>
<dbReference type="Pfam" id="PF14512">
    <property type="entry name" value="TM1586_NiRdase"/>
    <property type="match status" value="1"/>
</dbReference>
<dbReference type="Proteomes" id="UP000734271">
    <property type="component" value="Unassembled WGS sequence"/>
</dbReference>
<comment type="cofactor">
    <cofactor evidence="1">
        <name>FMN</name>
        <dbReference type="ChEBI" id="CHEBI:58210"/>
    </cofactor>
</comment>
<sequence length="269" mass="30399">MGENMLTTQFLKSRTSTRDFKDMDLKKADLEKLDKIIDSEIIKLGKDDLAFIVQTDGEKVFKALEGKAGYKGVMIKAPAYLALNILNDDPASIVKGAYGVEEIITELDKMGIGNCWITVADVEDSVKKAAFDYDKGQVRLLLAIGYPVDETVREHQFDDRKGIGEFVFIDQIGKKATNEDLEQRGLDEIFAYARFAPSAYNAQPWRFVLVDDLIKLYIEDYKGEVNLLDAGIIMYYLDKLGESISMGSKWDIKPEINDDKYVYIASKQL</sequence>
<name>A0ABS7T163_9FIRM</name>
<organism evidence="7 8">
    <name type="scientific">Anaerococcus murdochii</name>
    <dbReference type="NCBI Taxonomy" id="411577"/>
    <lineage>
        <taxon>Bacteria</taxon>
        <taxon>Bacillati</taxon>
        <taxon>Bacillota</taxon>
        <taxon>Tissierellia</taxon>
        <taxon>Tissierellales</taxon>
        <taxon>Peptoniphilaceae</taxon>
        <taxon>Anaerococcus</taxon>
    </lineage>
</organism>
<dbReference type="PANTHER" id="PTHR43673:SF2">
    <property type="entry name" value="NITROREDUCTASE"/>
    <property type="match status" value="1"/>
</dbReference>
<accession>A0ABS7T163</accession>
<reference evidence="7 8" key="1">
    <citation type="submission" date="2021-08" db="EMBL/GenBank/DDBJ databases">
        <title>FDA dAtabase for Regulatory Grade micrObial Sequences (FDA-ARGOS): Supporting development and validation of Infectious Disease Dx tests.</title>
        <authorList>
            <person name="Sproer C."/>
            <person name="Gronow S."/>
            <person name="Severitt S."/>
            <person name="Schroder I."/>
            <person name="Tallon L."/>
            <person name="Sadzewicz L."/>
            <person name="Zhao X."/>
            <person name="Boylan J."/>
            <person name="Ott S."/>
            <person name="Bowen H."/>
            <person name="Vavikolanu K."/>
            <person name="Hazen T."/>
            <person name="Aluvathingal J."/>
            <person name="Nadendla S."/>
            <person name="Lowell S."/>
            <person name="Myers T."/>
            <person name="Yan Y."/>
            <person name="Sichtig H."/>
        </authorList>
    </citation>
    <scope>NUCLEOTIDE SEQUENCE [LARGE SCALE GENOMIC DNA]</scope>
    <source>
        <strain evidence="7 8">FDAARGOS_1460</strain>
    </source>
</reference>
<dbReference type="InterPro" id="IPR029478">
    <property type="entry name" value="TM1586_NiRdase"/>
</dbReference>
<dbReference type="SUPFAM" id="SSF55469">
    <property type="entry name" value="FMN-dependent nitroreductase-like"/>
    <property type="match status" value="2"/>
</dbReference>
<evidence type="ECO:0000256" key="2">
    <source>
        <dbReference type="ARBA" id="ARBA00007118"/>
    </source>
</evidence>
<dbReference type="EMBL" id="JAIPME010000002">
    <property type="protein sequence ID" value="MBZ2387520.1"/>
    <property type="molecule type" value="Genomic_DNA"/>
</dbReference>
<evidence type="ECO:0000256" key="4">
    <source>
        <dbReference type="ARBA" id="ARBA00022643"/>
    </source>
</evidence>
<evidence type="ECO:0000256" key="1">
    <source>
        <dbReference type="ARBA" id="ARBA00001917"/>
    </source>
</evidence>
<dbReference type="Gene3D" id="3.40.109.10">
    <property type="entry name" value="NADH Oxidase"/>
    <property type="match status" value="2"/>
</dbReference>
<keyword evidence="3" id="KW-0285">Flavoprotein</keyword>
<evidence type="ECO:0000313" key="7">
    <source>
        <dbReference type="EMBL" id="MBZ2387520.1"/>
    </source>
</evidence>
<proteinExistence type="inferred from homology"/>
<evidence type="ECO:0000256" key="3">
    <source>
        <dbReference type="ARBA" id="ARBA00022630"/>
    </source>
</evidence>
<comment type="caution">
    <text evidence="7">The sequence shown here is derived from an EMBL/GenBank/DDBJ whole genome shotgun (WGS) entry which is preliminary data.</text>
</comment>
<keyword evidence="5" id="KW-0560">Oxidoreductase</keyword>
<protein>
    <submittedName>
        <fullName evidence="7">Nitroreductase family protein</fullName>
    </submittedName>
</protein>
<evidence type="ECO:0000313" key="8">
    <source>
        <dbReference type="Proteomes" id="UP000734271"/>
    </source>
</evidence>
<keyword evidence="4" id="KW-0288">FMN</keyword>
<feature type="domain" description="Putative nitroreductase TM1586" evidence="6">
    <location>
        <begin position="9"/>
        <end position="235"/>
    </location>
</feature>
<evidence type="ECO:0000259" key="6">
    <source>
        <dbReference type="Pfam" id="PF14512"/>
    </source>
</evidence>